<evidence type="ECO:0000256" key="1">
    <source>
        <dbReference type="SAM" id="MobiDB-lite"/>
    </source>
</evidence>
<name>A0ABQ4N3U2_9BACL</name>
<organism evidence="3 4">
    <name type="scientific">Paenibacillus cisolokensis</name>
    <dbReference type="NCBI Taxonomy" id="1658519"/>
    <lineage>
        <taxon>Bacteria</taxon>
        <taxon>Bacillati</taxon>
        <taxon>Bacillota</taxon>
        <taxon>Bacilli</taxon>
        <taxon>Bacillales</taxon>
        <taxon>Paenibacillaceae</taxon>
        <taxon>Paenibacillus</taxon>
    </lineage>
</organism>
<feature type="domain" description="Transposase InsH N-terminal" evidence="2">
    <location>
        <begin position="3"/>
        <end position="44"/>
    </location>
</feature>
<gene>
    <name evidence="3" type="ORF">PACILC2_14460</name>
</gene>
<feature type="region of interest" description="Disordered" evidence="1">
    <location>
        <begin position="60"/>
        <end position="84"/>
    </location>
</feature>
<evidence type="ECO:0000313" key="4">
    <source>
        <dbReference type="Proteomes" id="UP000680304"/>
    </source>
</evidence>
<dbReference type="Proteomes" id="UP000680304">
    <property type="component" value="Unassembled WGS sequence"/>
</dbReference>
<reference evidence="3 4" key="1">
    <citation type="submission" date="2021-04" db="EMBL/GenBank/DDBJ databases">
        <title>Draft genome sequence of Paenibacillus cisolokensis, LC2-13A.</title>
        <authorList>
            <person name="Uke A."/>
            <person name="Chhe C."/>
            <person name="Baramee S."/>
            <person name="Kosugi A."/>
        </authorList>
    </citation>
    <scope>NUCLEOTIDE SEQUENCE [LARGE SCALE GENOMIC DNA]</scope>
    <source>
        <strain evidence="3 4">LC2-13A</strain>
    </source>
</reference>
<sequence length="84" mass="9443">MQLTDRETLASISENPYMQYFIGLPGFVMKPPFHHSMMTHFRKRLTDVLAELNEIIATEGAKEMRDDDNDPSNVIGGATGSVRT</sequence>
<dbReference type="EMBL" id="BOVJ01000045">
    <property type="protein sequence ID" value="GIQ62878.1"/>
    <property type="molecule type" value="Genomic_DNA"/>
</dbReference>
<accession>A0ABQ4N3U2</accession>
<comment type="caution">
    <text evidence="3">The sequence shown here is derived from an EMBL/GenBank/DDBJ whole genome shotgun (WGS) entry which is preliminary data.</text>
</comment>
<dbReference type="Pfam" id="PF05598">
    <property type="entry name" value="DUF772"/>
    <property type="match status" value="1"/>
</dbReference>
<proteinExistence type="predicted"/>
<evidence type="ECO:0000313" key="3">
    <source>
        <dbReference type="EMBL" id="GIQ62878.1"/>
    </source>
</evidence>
<keyword evidence="4" id="KW-1185">Reference proteome</keyword>
<evidence type="ECO:0000259" key="2">
    <source>
        <dbReference type="Pfam" id="PF05598"/>
    </source>
</evidence>
<protein>
    <recommendedName>
        <fullName evidence="2">Transposase InsH N-terminal domain-containing protein</fullName>
    </recommendedName>
</protein>
<dbReference type="InterPro" id="IPR008490">
    <property type="entry name" value="Transposase_InsH_N"/>
</dbReference>